<feature type="transmembrane region" description="Helical" evidence="2">
    <location>
        <begin position="129"/>
        <end position="149"/>
    </location>
</feature>
<evidence type="ECO:0000313" key="5">
    <source>
        <dbReference type="Proteomes" id="UP000276417"/>
    </source>
</evidence>
<keyword evidence="5" id="KW-1185">Reference proteome</keyword>
<organism evidence="4 5">
    <name type="scientific">Deinococcus psychrotolerans</name>
    <dbReference type="NCBI Taxonomy" id="2489213"/>
    <lineage>
        <taxon>Bacteria</taxon>
        <taxon>Thermotogati</taxon>
        <taxon>Deinococcota</taxon>
        <taxon>Deinococci</taxon>
        <taxon>Deinococcales</taxon>
        <taxon>Deinococcaceae</taxon>
        <taxon>Deinococcus</taxon>
    </lineage>
</organism>
<accession>A0A3G8YD80</accession>
<dbReference type="OrthoDB" id="9788724at2"/>
<feature type="transmembrane region" description="Helical" evidence="2">
    <location>
        <begin position="325"/>
        <end position="343"/>
    </location>
</feature>
<dbReference type="PANTHER" id="PTHR31061">
    <property type="entry name" value="LD22376P"/>
    <property type="match status" value="1"/>
</dbReference>
<evidence type="ECO:0000256" key="2">
    <source>
        <dbReference type="SAM" id="Phobius"/>
    </source>
</evidence>
<keyword evidence="2" id="KW-0812">Transmembrane</keyword>
<feature type="domain" description="Heparan-alpha-glucosaminide N-acetyltransferase catalytic" evidence="3">
    <location>
        <begin position="53"/>
        <end position="252"/>
    </location>
</feature>
<evidence type="ECO:0000259" key="3">
    <source>
        <dbReference type="Pfam" id="PF07786"/>
    </source>
</evidence>
<feature type="transmembrane region" description="Helical" evidence="2">
    <location>
        <begin position="253"/>
        <end position="271"/>
    </location>
</feature>
<evidence type="ECO:0000256" key="1">
    <source>
        <dbReference type="SAM" id="MobiDB-lite"/>
    </source>
</evidence>
<name>A0A3G8YD80_9DEIO</name>
<proteinExistence type="predicted"/>
<sequence>MSAPTSEQAELTGSGERFPDTAPKPATSPELAAPSPPQELELGQVAAPAFKRRLVALDAWRGMTILLMLLVNNVSLGQYTPAQLVHASWDGGLTLTDLVFPWFLFCAGASIPFSLGKRTESRWWPDRDTVIKLFQRAIPLYLVGALLTSVENKSLIWGLGVLQLIALASLCAGLFARFPSLSRLGVALGLLLGYRFFLLSAPFSETENAVQQINDLFLSGIGLRGLTSVIPATALVLLGSVAAQPLRDKKREVPLLLALGVALTVAGWLTADSLGFNKAVWTPSYILYSAGLGTLGMLAFYLVGDTRRGQFAWLLSPFTVAGRNSLWAYVFPILLKLWILNIWQVNWTGQQRSILASLLTLAQRQFGVQGGGWLYTLGYVGAVWLALWVLARRNFIWKL</sequence>
<feature type="region of interest" description="Disordered" evidence="1">
    <location>
        <begin position="1"/>
        <end position="36"/>
    </location>
</feature>
<gene>
    <name evidence="4" type="ORF">EHF33_09400</name>
</gene>
<dbReference type="AlphaFoldDB" id="A0A3G8YD80"/>
<dbReference type="EMBL" id="CP034183">
    <property type="protein sequence ID" value="AZI42935.1"/>
    <property type="molecule type" value="Genomic_DNA"/>
</dbReference>
<feature type="transmembrane region" description="Helical" evidence="2">
    <location>
        <begin position="373"/>
        <end position="391"/>
    </location>
</feature>
<dbReference type="Pfam" id="PF07786">
    <property type="entry name" value="HGSNAT_cat"/>
    <property type="match status" value="1"/>
</dbReference>
<keyword evidence="2" id="KW-0472">Membrane</keyword>
<feature type="transmembrane region" description="Helical" evidence="2">
    <location>
        <begin position="99"/>
        <end position="117"/>
    </location>
</feature>
<dbReference type="PANTHER" id="PTHR31061:SF24">
    <property type="entry name" value="LD22376P"/>
    <property type="match status" value="1"/>
</dbReference>
<dbReference type="InterPro" id="IPR012429">
    <property type="entry name" value="HGSNAT_cat"/>
</dbReference>
<dbReference type="RefSeq" id="WP_124870488.1">
    <property type="nucleotide sequence ID" value="NZ_CP034183.1"/>
</dbReference>
<evidence type="ECO:0000313" key="4">
    <source>
        <dbReference type="EMBL" id="AZI42935.1"/>
    </source>
</evidence>
<feature type="transmembrane region" description="Helical" evidence="2">
    <location>
        <begin position="221"/>
        <end position="241"/>
    </location>
</feature>
<protein>
    <submittedName>
        <fullName evidence="4">DUF1624 domain-containing protein</fullName>
    </submittedName>
</protein>
<feature type="transmembrane region" description="Helical" evidence="2">
    <location>
        <begin position="283"/>
        <end position="304"/>
    </location>
</feature>
<feature type="transmembrane region" description="Helical" evidence="2">
    <location>
        <begin position="59"/>
        <end position="79"/>
    </location>
</feature>
<reference evidence="4 5" key="1">
    <citation type="submission" date="2018-11" db="EMBL/GenBank/DDBJ databases">
        <title>Deinococcus shelandsis sp. nov., isolated from South Shetland Islands soil of Antarctica.</title>
        <authorList>
            <person name="Tian J."/>
        </authorList>
    </citation>
    <scope>NUCLEOTIDE SEQUENCE [LARGE SCALE GENOMIC DNA]</scope>
    <source>
        <strain evidence="4 5">S14-83T</strain>
    </source>
</reference>
<dbReference type="Proteomes" id="UP000276417">
    <property type="component" value="Chromosome 1"/>
</dbReference>
<feature type="compositionally biased region" description="Polar residues" evidence="1">
    <location>
        <begin position="1"/>
        <end position="11"/>
    </location>
</feature>
<keyword evidence="2" id="KW-1133">Transmembrane helix</keyword>
<dbReference type="KEGG" id="dph:EHF33_09400"/>
<feature type="transmembrane region" description="Helical" evidence="2">
    <location>
        <begin position="183"/>
        <end position="201"/>
    </location>
</feature>
<feature type="transmembrane region" description="Helical" evidence="2">
    <location>
        <begin position="155"/>
        <end position="176"/>
    </location>
</feature>